<dbReference type="PANTHER" id="PTHR44145:SF3">
    <property type="entry name" value="DNAJ HOMOLOG SUBFAMILY A MEMBER 3, MITOCHONDRIAL"/>
    <property type="match status" value="1"/>
</dbReference>
<organism evidence="5 6">
    <name type="scientific">Stereocaulon virgatum</name>
    <dbReference type="NCBI Taxonomy" id="373712"/>
    <lineage>
        <taxon>Eukaryota</taxon>
        <taxon>Fungi</taxon>
        <taxon>Dikarya</taxon>
        <taxon>Ascomycota</taxon>
        <taxon>Pezizomycotina</taxon>
        <taxon>Lecanoromycetes</taxon>
        <taxon>OSLEUM clade</taxon>
        <taxon>Lecanoromycetidae</taxon>
        <taxon>Lecanorales</taxon>
        <taxon>Lecanorineae</taxon>
        <taxon>Stereocaulaceae</taxon>
        <taxon>Stereocaulon</taxon>
    </lineage>
</organism>
<evidence type="ECO:0000256" key="2">
    <source>
        <dbReference type="SAM" id="Coils"/>
    </source>
</evidence>
<evidence type="ECO:0000259" key="4">
    <source>
        <dbReference type="PROSITE" id="PS50076"/>
    </source>
</evidence>
<dbReference type="Pfam" id="PF00226">
    <property type="entry name" value="DnaJ"/>
    <property type="match status" value="1"/>
</dbReference>
<dbReference type="InterPro" id="IPR051938">
    <property type="entry name" value="Apopto_cytoskel_mod"/>
</dbReference>
<dbReference type="CDD" id="cd06257">
    <property type="entry name" value="DnaJ"/>
    <property type="match status" value="1"/>
</dbReference>
<dbReference type="PANTHER" id="PTHR44145">
    <property type="entry name" value="DNAJ HOMOLOG SUBFAMILY A MEMBER 3, MITOCHONDRIAL"/>
    <property type="match status" value="1"/>
</dbReference>
<proteinExistence type="predicted"/>
<reference evidence="5 6" key="1">
    <citation type="submission" date="2024-09" db="EMBL/GenBank/DDBJ databases">
        <title>Rethinking Asexuality: The Enigmatic Case of Functional Sexual Genes in Lepraria (Stereocaulaceae).</title>
        <authorList>
            <person name="Doellman M."/>
            <person name="Sun Y."/>
            <person name="Barcenas-Pena A."/>
            <person name="Lumbsch H.T."/>
            <person name="Grewe F."/>
        </authorList>
    </citation>
    <scope>NUCLEOTIDE SEQUENCE [LARGE SCALE GENOMIC DNA]</scope>
    <source>
        <strain evidence="5 6">Mercado 3170</strain>
    </source>
</reference>
<evidence type="ECO:0000313" key="6">
    <source>
        <dbReference type="Proteomes" id="UP001590950"/>
    </source>
</evidence>
<gene>
    <name evidence="5" type="ORF">N7G274_010512</name>
</gene>
<keyword evidence="1" id="KW-0143">Chaperone</keyword>
<evidence type="ECO:0000256" key="1">
    <source>
        <dbReference type="ARBA" id="ARBA00023186"/>
    </source>
</evidence>
<sequence>MAPPAAKTFYDVLEVERHAQKPEIKLAYKKLALQRHPDKNHGAHSAVADFQELGEAYEVLSDDNRRILYDKTLPKVVASPFRDTKHKPSAGDASRDASEILHEMSEMLRKEREKIKAAELKRKQEAKDKERKKAAEDKRKEREALEEAAKKAESARARVVETLRRERETREREIKAMEAEKFKMQQGKKGQAAAHQAKSNVAKGEQEWILIIEVKINVILTMKLDVKTLENLIRLLERNDCLISSVERDMEGRARISATVWKRSPEDLEKKNARARKDRLAQITGTKLQLEQNRKELKKAEAEYALQLCQESQERQKAARKVEVKMRDMNGAAQAKIRLKGKWKEETEKQRAIAEGMKAMRHALGRADEYEEMRRQRQIINERKEQREKNMKLEAEEKQRKEQEAIKKHAAQEREEKELLERRLEELNKPKPNAGETPFATINIVNGAANYESMSVVDDWKPAPATRAAWKKYGRCCAIIQRGIQCTQTLNCNHHRCVDSECRIPWNHTAHDGSVTSVSKTIASNEKV</sequence>
<accession>A0ABR4A0E1</accession>
<dbReference type="SUPFAM" id="SSF46565">
    <property type="entry name" value="Chaperone J-domain"/>
    <property type="match status" value="1"/>
</dbReference>
<feature type="domain" description="J" evidence="4">
    <location>
        <begin position="8"/>
        <end position="73"/>
    </location>
</feature>
<dbReference type="InterPro" id="IPR001623">
    <property type="entry name" value="DnaJ_domain"/>
</dbReference>
<evidence type="ECO:0000256" key="3">
    <source>
        <dbReference type="SAM" id="MobiDB-lite"/>
    </source>
</evidence>
<dbReference type="InterPro" id="IPR036869">
    <property type="entry name" value="J_dom_sf"/>
</dbReference>
<dbReference type="Proteomes" id="UP001590950">
    <property type="component" value="Unassembled WGS sequence"/>
</dbReference>
<dbReference type="PROSITE" id="PS00636">
    <property type="entry name" value="DNAJ_1"/>
    <property type="match status" value="1"/>
</dbReference>
<dbReference type="SMART" id="SM00271">
    <property type="entry name" value="DnaJ"/>
    <property type="match status" value="1"/>
</dbReference>
<dbReference type="Gene3D" id="1.10.287.110">
    <property type="entry name" value="DnaJ domain"/>
    <property type="match status" value="1"/>
</dbReference>
<dbReference type="PROSITE" id="PS50076">
    <property type="entry name" value="DNAJ_2"/>
    <property type="match status" value="1"/>
</dbReference>
<comment type="caution">
    <text evidence="5">The sequence shown here is derived from an EMBL/GenBank/DDBJ whole genome shotgun (WGS) entry which is preliminary data.</text>
</comment>
<name>A0ABR4A0E1_9LECA</name>
<protein>
    <recommendedName>
        <fullName evidence="4">J domain-containing protein</fullName>
    </recommendedName>
</protein>
<dbReference type="EMBL" id="JBEFKJ010000051">
    <property type="protein sequence ID" value="KAL2036788.1"/>
    <property type="molecule type" value="Genomic_DNA"/>
</dbReference>
<feature type="coiled-coil region" evidence="2">
    <location>
        <begin position="280"/>
        <end position="310"/>
    </location>
</feature>
<dbReference type="InterPro" id="IPR018253">
    <property type="entry name" value="DnaJ_domain_CS"/>
</dbReference>
<dbReference type="PRINTS" id="PR00625">
    <property type="entry name" value="JDOMAIN"/>
</dbReference>
<keyword evidence="6" id="KW-1185">Reference proteome</keyword>
<feature type="region of interest" description="Disordered" evidence="3">
    <location>
        <begin position="383"/>
        <end position="415"/>
    </location>
</feature>
<feature type="region of interest" description="Disordered" evidence="3">
    <location>
        <begin position="118"/>
        <end position="149"/>
    </location>
</feature>
<keyword evidence="2" id="KW-0175">Coiled coil</keyword>
<evidence type="ECO:0000313" key="5">
    <source>
        <dbReference type="EMBL" id="KAL2036788.1"/>
    </source>
</evidence>